<dbReference type="AlphaFoldDB" id="H2XJI8"/>
<reference evidence="2" key="2">
    <citation type="journal article" date="2008" name="Genome Biol.">
        <title>Improved genome assembly and evidence-based global gene model set for the chordate Ciona intestinalis: new insight into intron and operon populations.</title>
        <authorList>
            <person name="Satou Y."/>
            <person name="Mineta K."/>
            <person name="Ogasawara M."/>
            <person name="Sasakura Y."/>
            <person name="Shoguchi E."/>
            <person name="Ueno K."/>
            <person name="Yamada L."/>
            <person name="Matsumoto J."/>
            <person name="Wasserscheid J."/>
            <person name="Dewar K."/>
            <person name="Wiley G.B."/>
            <person name="Macmil S.L."/>
            <person name="Roe B.A."/>
            <person name="Zeller R.W."/>
            <person name="Hastings K.E."/>
            <person name="Lemaire P."/>
            <person name="Lindquist E."/>
            <person name="Endo T."/>
            <person name="Hotta K."/>
            <person name="Inaba K."/>
        </authorList>
    </citation>
    <scope>NUCLEOTIDE SEQUENCE [LARGE SCALE GENOMIC DNA]</scope>
    <source>
        <strain evidence="2">wild type</strain>
    </source>
</reference>
<accession>H2XJI8</accession>
<reference evidence="3" key="1">
    <citation type="journal article" date="2002" name="Science">
        <title>The draft genome of Ciona intestinalis: insights into chordate and vertebrate origins.</title>
        <authorList>
            <person name="Dehal P."/>
            <person name="Satou Y."/>
            <person name="Campbell R.K."/>
            <person name="Chapman J."/>
            <person name="Degnan B."/>
            <person name="De Tomaso A."/>
            <person name="Davidson B."/>
            <person name="Di Gregorio A."/>
            <person name="Gelpke M."/>
            <person name="Goodstein D.M."/>
            <person name="Harafuji N."/>
            <person name="Hastings K.E."/>
            <person name="Ho I."/>
            <person name="Hotta K."/>
            <person name="Huang W."/>
            <person name="Kawashima T."/>
            <person name="Lemaire P."/>
            <person name="Martinez D."/>
            <person name="Meinertzhagen I.A."/>
            <person name="Necula S."/>
            <person name="Nonaka M."/>
            <person name="Putnam N."/>
            <person name="Rash S."/>
            <person name="Saiga H."/>
            <person name="Satake M."/>
            <person name="Terry A."/>
            <person name="Yamada L."/>
            <person name="Wang H.G."/>
            <person name="Awazu S."/>
            <person name="Azumi K."/>
            <person name="Boore J."/>
            <person name="Branno M."/>
            <person name="Chin-Bow S."/>
            <person name="DeSantis R."/>
            <person name="Doyle S."/>
            <person name="Francino P."/>
            <person name="Keys D.N."/>
            <person name="Haga S."/>
            <person name="Hayashi H."/>
            <person name="Hino K."/>
            <person name="Imai K.S."/>
            <person name="Inaba K."/>
            <person name="Kano S."/>
            <person name="Kobayashi K."/>
            <person name="Kobayashi M."/>
            <person name="Lee B.I."/>
            <person name="Makabe K.W."/>
            <person name="Manohar C."/>
            <person name="Matassi G."/>
            <person name="Medina M."/>
            <person name="Mochizuki Y."/>
            <person name="Mount S."/>
            <person name="Morishita T."/>
            <person name="Miura S."/>
            <person name="Nakayama A."/>
            <person name="Nishizaka S."/>
            <person name="Nomoto H."/>
            <person name="Ohta F."/>
            <person name="Oishi K."/>
            <person name="Rigoutsos I."/>
            <person name="Sano M."/>
            <person name="Sasaki A."/>
            <person name="Sasakura Y."/>
            <person name="Shoguchi E."/>
            <person name="Shin-i T."/>
            <person name="Spagnuolo A."/>
            <person name="Stainier D."/>
            <person name="Suzuki M.M."/>
            <person name="Tassy O."/>
            <person name="Takatori N."/>
            <person name="Tokuoka M."/>
            <person name="Yagi K."/>
            <person name="Yoshizaki F."/>
            <person name="Wada S."/>
            <person name="Zhang C."/>
            <person name="Hyatt P.D."/>
            <person name="Larimer F."/>
            <person name="Detter C."/>
            <person name="Doggett N."/>
            <person name="Glavina T."/>
            <person name="Hawkins T."/>
            <person name="Richardson P."/>
            <person name="Lucas S."/>
            <person name="Kohara Y."/>
            <person name="Levine M."/>
            <person name="Satoh N."/>
            <person name="Rokhsar D.S."/>
        </authorList>
    </citation>
    <scope>NUCLEOTIDE SEQUENCE [LARGE SCALE GENOMIC DNA]</scope>
</reference>
<dbReference type="Ensembl" id="ENSCINT00000035051.1">
    <property type="protein sequence ID" value="ENSCINP00000029820.1"/>
    <property type="gene ID" value="ENSCING00000019857.1"/>
</dbReference>
<proteinExistence type="predicted"/>
<feature type="region of interest" description="Disordered" evidence="1">
    <location>
        <begin position="146"/>
        <end position="200"/>
    </location>
</feature>
<dbReference type="Proteomes" id="UP000008144">
    <property type="component" value="Chromosome 9"/>
</dbReference>
<protein>
    <submittedName>
        <fullName evidence="2">Uncharacterized protein</fullName>
    </submittedName>
</protein>
<dbReference type="EMBL" id="EAAA01002976">
    <property type="status" value="NOT_ANNOTATED_CDS"/>
    <property type="molecule type" value="Genomic_DNA"/>
</dbReference>
<keyword evidence="3" id="KW-1185">Reference proteome</keyword>
<sequence>MRETAIVIRKTAMPAMRKEDKEVMGWQKKTHPVNEFCIRIGRRLARAMHWNEEQWIRDAGSLYHLAEKAANVQGGLLTSLLGEGGNERIPHIPANTKGENVMTCVDSNRSDCADDLLVVEITSPQKQRVTQRCFRRSLSGTEILAKHKSKDDCRPQHSKVPSVNVIRASPSKQRQKKTHHRTNHDLLVVPRASHKRKKNR</sequence>
<evidence type="ECO:0000256" key="1">
    <source>
        <dbReference type="SAM" id="MobiDB-lite"/>
    </source>
</evidence>
<reference evidence="2" key="4">
    <citation type="submission" date="2025-09" db="UniProtKB">
        <authorList>
            <consortium name="Ensembl"/>
        </authorList>
    </citation>
    <scope>IDENTIFICATION</scope>
</reference>
<organism evidence="2 3">
    <name type="scientific">Ciona intestinalis</name>
    <name type="common">Transparent sea squirt</name>
    <name type="synonym">Ascidia intestinalis</name>
    <dbReference type="NCBI Taxonomy" id="7719"/>
    <lineage>
        <taxon>Eukaryota</taxon>
        <taxon>Metazoa</taxon>
        <taxon>Chordata</taxon>
        <taxon>Tunicata</taxon>
        <taxon>Ascidiacea</taxon>
        <taxon>Phlebobranchia</taxon>
        <taxon>Cionidae</taxon>
        <taxon>Ciona</taxon>
    </lineage>
</organism>
<evidence type="ECO:0000313" key="2">
    <source>
        <dbReference type="Ensembl" id="ENSCINP00000029820.1"/>
    </source>
</evidence>
<reference evidence="2" key="3">
    <citation type="submission" date="2025-08" db="UniProtKB">
        <authorList>
            <consortium name="Ensembl"/>
        </authorList>
    </citation>
    <scope>IDENTIFICATION</scope>
</reference>
<feature type="compositionally biased region" description="Basic residues" evidence="1">
    <location>
        <begin position="173"/>
        <end position="182"/>
    </location>
</feature>
<evidence type="ECO:0000313" key="3">
    <source>
        <dbReference type="Proteomes" id="UP000008144"/>
    </source>
</evidence>
<dbReference type="HOGENOM" id="CLU_1365828_0_0_1"/>
<dbReference type="InParanoid" id="H2XJI8"/>
<name>H2XJI8_CIOIN</name>